<dbReference type="GO" id="GO:0006747">
    <property type="term" value="P:FAD biosynthetic process"/>
    <property type="evidence" value="ECO:0007669"/>
    <property type="project" value="TreeGrafter"/>
</dbReference>
<dbReference type="InterPro" id="IPR014729">
    <property type="entry name" value="Rossmann-like_a/b/a_fold"/>
</dbReference>
<protein>
    <recommendedName>
        <fullName evidence="2">FAD synthase</fullName>
        <ecNumber evidence="2">2.7.7.2</ecNumber>
    </recommendedName>
    <alternativeName>
        <fullName evidence="10">FAD pyrophosphorylase</fullName>
    </alternativeName>
    <alternativeName>
        <fullName evidence="11">FMN adenylyltransferase</fullName>
    </alternativeName>
</protein>
<evidence type="ECO:0000256" key="10">
    <source>
        <dbReference type="ARBA" id="ARBA00031145"/>
    </source>
</evidence>
<keyword evidence="15" id="KW-1185">Reference proteome</keyword>
<dbReference type="RefSeq" id="XP_012897724.1">
    <property type="nucleotide sequence ID" value="XM_013042270.1"/>
</dbReference>
<keyword evidence="3" id="KW-0285">Flavoprotein</keyword>
<dbReference type="InParanoid" id="D8M6C3"/>
<dbReference type="PANTHER" id="PTHR23293">
    <property type="entry name" value="FAD SYNTHETASE-RELATED FMN ADENYLYLTRANSFERASE"/>
    <property type="match status" value="1"/>
</dbReference>
<dbReference type="GeneID" id="24920602"/>
<evidence type="ECO:0000256" key="9">
    <source>
        <dbReference type="ARBA" id="ARBA00022840"/>
    </source>
</evidence>
<evidence type="ECO:0000256" key="4">
    <source>
        <dbReference type="ARBA" id="ARBA00022643"/>
    </source>
</evidence>
<reference evidence="14" key="1">
    <citation type="submission" date="2010-02" db="EMBL/GenBank/DDBJ databases">
        <title>Sequencing and annotation of the Blastocystis hominis genome.</title>
        <authorList>
            <person name="Wincker P."/>
        </authorList>
    </citation>
    <scope>NUCLEOTIDE SEQUENCE</scope>
    <source>
        <strain evidence="14">Singapore isolate B</strain>
    </source>
</reference>
<organism evidence="14">
    <name type="scientific">Blastocystis hominis</name>
    <dbReference type="NCBI Taxonomy" id="12968"/>
    <lineage>
        <taxon>Eukaryota</taxon>
        <taxon>Sar</taxon>
        <taxon>Stramenopiles</taxon>
        <taxon>Bigyra</taxon>
        <taxon>Opalozoa</taxon>
        <taxon>Opalinata</taxon>
        <taxon>Blastocystidae</taxon>
        <taxon>Blastocystis</taxon>
    </lineage>
</organism>
<evidence type="ECO:0000313" key="15">
    <source>
        <dbReference type="Proteomes" id="UP000008312"/>
    </source>
</evidence>
<feature type="domain" description="Phosphoadenosine phosphosulphate reductase" evidence="13">
    <location>
        <begin position="47"/>
        <end position="208"/>
    </location>
</feature>
<evidence type="ECO:0000256" key="8">
    <source>
        <dbReference type="ARBA" id="ARBA00022827"/>
    </source>
</evidence>
<dbReference type="PANTHER" id="PTHR23293:SF9">
    <property type="entry name" value="FAD SYNTHASE"/>
    <property type="match status" value="1"/>
</dbReference>
<dbReference type="OMA" id="EEFVQWS"/>
<evidence type="ECO:0000256" key="11">
    <source>
        <dbReference type="ARBA" id="ARBA00031871"/>
    </source>
</evidence>
<dbReference type="GO" id="GO:0005524">
    <property type="term" value="F:ATP binding"/>
    <property type="evidence" value="ECO:0007669"/>
    <property type="project" value="UniProtKB-KW"/>
</dbReference>
<dbReference type="Gene3D" id="3.40.50.620">
    <property type="entry name" value="HUPs"/>
    <property type="match status" value="1"/>
</dbReference>
<keyword evidence="6" id="KW-0548">Nucleotidyltransferase</keyword>
<keyword evidence="5" id="KW-0808">Transferase</keyword>
<evidence type="ECO:0000256" key="1">
    <source>
        <dbReference type="ARBA" id="ARBA00004726"/>
    </source>
</evidence>
<evidence type="ECO:0000313" key="14">
    <source>
        <dbReference type="EMBL" id="CBK23676.2"/>
    </source>
</evidence>
<sequence length="239" mass="27287">MNQLLIFDLVAKYREVETTNPPLFEKVKQSVDILFKAFDDFGIDCTIVSYNGGKDSDACAHLWRLALYLYLDAKGRLGEYQETVDNSIFIVFHSPEDFEEINKHLKETVSAIGVQVYHSSKSFKEGVKGVIDHYGTKAVVLGVRRSDPQGANLNVHTPSTPDYPPFMRVLPLLEWTYGDVWNFLLTFQIPYCELYDQGYTSIGTKKNTLKNEALRQADGSYASARFLEDWSLERGIRTY</sequence>
<evidence type="ECO:0000256" key="3">
    <source>
        <dbReference type="ARBA" id="ARBA00022630"/>
    </source>
</evidence>
<evidence type="ECO:0000256" key="5">
    <source>
        <dbReference type="ARBA" id="ARBA00022679"/>
    </source>
</evidence>
<keyword evidence="4" id="KW-0288">FMN</keyword>
<comment type="pathway">
    <text evidence="1">Cofactor biosynthesis; FAD biosynthesis; FAD from FMN: step 1/1.</text>
</comment>
<accession>D8M6C3</accession>
<keyword evidence="7" id="KW-0547">Nucleotide-binding</keyword>
<evidence type="ECO:0000256" key="2">
    <source>
        <dbReference type="ARBA" id="ARBA00012393"/>
    </source>
</evidence>
<evidence type="ECO:0000259" key="13">
    <source>
        <dbReference type="Pfam" id="PF01507"/>
    </source>
</evidence>
<dbReference type="CDD" id="cd23948">
    <property type="entry name" value="FAD_synthase"/>
    <property type="match status" value="1"/>
</dbReference>
<comment type="catalytic activity">
    <reaction evidence="12">
        <text>FMN + ATP + H(+) = FAD + diphosphate</text>
        <dbReference type="Rhea" id="RHEA:17237"/>
        <dbReference type="ChEBI" id="CHEBI:15378"/>
        <dbReference type="ChEBI" id="CHEBI:30616"/>
        <dbReference type="ChEBI" id="CHEBI:33019"/>
        <dbReference type="ChEBI" id="CHEBI:57692"/>
        <dbReference type="ChEBI" id="CHEBI:58210"/>
        <dbReference type="EC" id="2.7.7.2"/>
    </reaction>
</comment>
<dbReference type="EMBL" id="FN668661">
    <property type="protein sequence ID" value="CBK23676.2"/>
    <property type="molecule type" value="Genomic_DNA"/>
</dbReference>
<proteinExistence type="predicted"/>
<dbReference type="Proteomes" id="UP000008312">
    <property type="component" value="Unassembled WGS sequence"/>
</dbReference>
<dbReference type="SUPFAM" id="SSF52402">
    <property type="entry name" value="Adenine nucleotide alpha hydrolases-like"/>
    <property type="match status" value="1"/>
</dbReference>
<dbReference type="EC" id="2.7.7.2" evidence="2"/>
<dbReference type="OrthoDB" id="270728at2759"/>
<dbReference type="Pfam" id="PF01507">
    <property type="entry name" value="PAPS_reduct"/>
    <property type="match status" value="1"/>
</dbReference>
<dbReference type="GO" id="GO:0003919">
    <property type="term" value="F:FMN adenylyltransferase activity"/>
    <property type="evidence" value="ECO:0007669"/>
    <property type="project" value="UniProtKB-EC"/>
</dbReference>
<evidence type="ECO:0000256" key="12">
    <source>
        <dbReference type="ARBA" id="ARBA00049494"/>
    </source>
</evidence>
<keyword evidence="8" id="KW-0274">FAD</keyword>
<evidence type="ECO:0000256" key="7">
    <source>
        <dbReference type="ARBA" id="ARBA00022741"/>
    </source>
</evidence>
<name>D8M6C3_BLAHO</name>
<evidence type="ECO:0000256" key="6">
    <source>
        <dbReference type="ARBA" id="ARBA00022695"/>
    </source>
</evidence>
<dbReference type="FunCoup" id="D8M6C3">
    <property type="interactions" value="51"/>
</dbReference>
<keyword evidence="9" id="KW-0067">ATP-binding</keyword>
<gene>
    <name evidence="14" type="ORF">GSBLH_T00003505001</name>
</gene>
<dbReference type="InterPro" id="IPR002500">
    <property type="entry name" value="PAPS_reduct_dom"/>
</dbReference>
<dbReference type="AlphaFoldDB" id="D8M6C3"/>